<dbReference type="PANTHER" id="PTHR43685:SF3">
    <property type="entry name" value="SLR2126 PROTEIN"/>
    <property type="match status" value="1"/>
</dbReference>
<evidence type="ECO:0000313" key="4">
    <source>
        <dbReference type="Proteomes" id="UP000292235"/>
    </source>
</evidence>
<proteinExistence type="predicted"/>
<dbReference type="InterPro" id="IPR050834">
    <property type="entry name" value="Glycosyltransf_2"/>
</dbReference>
<dbReference type="Gene3D" id="3.90.550.10">
    <property type="entry name" value="Spore Coat Polysaccharide Biosynthesis Protein SpsA, Chain A"/>
    <property type="match status" value="1"/>
</dbReference>
<dbReference type="GO" id="GO:0016740">
    <property type="term" value="F:transferase activity"/>
    <property type="evidence" value="ECO:0007669"/>
    <property type="project" value="UniProtKB-KW"/>
</dbReference>
<dbReference type="InterPro" id="IPR029044">
    <property type="entry name" value="Nucleotide-diphossugar_trans"/>
</dbReference>
<dbReference type="SUPFAM" id="SSF53448">
    <property type="entry name" value="Nucleotide-diphospho-sugar transferases"/>
    <property type="match status" value="1"/>
</dbReference>
<organism evidence="3 4">
    <name type="scientific">Streptomonospora litoralis</name>
    <dbReference type="NCBI Taxonomy" id="2498135"/>
    <lineage>
        <taxon>Bacteria</taxon>
        <taxon>Bacillati</taxon>
        <taxon>Actinomycetota</taxon>
        <taxon>Actinomycetes</taxon>
        <taxon>Streptosporangiales</taxon>
        <taxon>Nocardiopsidaceae</taxon>
        <taxon>Streptomonospora</taxon>
    </lineage>
</organism>
<dbReference type="InterPro" id="IPR001173">
    <property type="entry name" value="Glyco_trans_2-like"/>
</dbReference>
<dbReference type="Proteomes" id="UP000292235">
    <property type="component" value="Chromosome"/>
</dbReference>
<evidence type="ECO:0000256" key="1">
    <source>
        <dbReference type="SAM" id="MobiDB-lite"/>
    </source>
</evidence>
<evidence type="ECO:0000259" key="2">
    <source>
        <dbReference type="Pfam" id="PF00535"/>
    </source>
</evidence>
<name>A0A4P6Q469_9ACTN</name>
<accession>A0A4P6Q469</accession>
<dbReference type="RefSeq" id="WP_242677312.1">
    <property type="nucleotide sequence ID" value="NZ_CP036455.1"/>
</dbReference>
<feature type="region of interest" description="Disordered" evidence="1">
    <location>
        <begin position="1"/>
        <end position="31"/>
    </location>
</feature>
<feature type="domain" description="Glycosyltransferase 2-like" evidence="2">
    <location>
        <begin position="54"/>
        <end position="166"/>
    </location>
</feature>
<sequence>MTIVDDGAAEGPEEAAGIRAQESAAPPRPWIRRNDYTDLQVPALGAWEPRLDVSVVVPAHGHQDKLDLVLAALAAQSYPGHLMEVVVVDDGSTPPLRMPEVRPENARLITADDGGWGSAHAVNCGVAASEGAVVLRLDADMLVYRDHVESQLRWHHLADYAAVLGHKLFVPFTPGEPSAEEVHAAVAAGRTADLFDAAAAERHWIERIIDRTEALTAADHLAYRVFIGATGSLHRTLFDEAGGLAGELVLGGDSEFAYRLAQTGAVFVPDSESSSWHLGRTQMQTRREAGARYRHPYVAARVPDFENRRKQGPRQWMVPYVDVVVDVTGVSLEDADTTVAALLGGGTADVRVTLLGPWSKLTEERRSPLEEELLDLRLIRETFRGESRVVFADAEPQRDPNVPFRLVMPAGVHPTRSFLERITQAANRNSAGLLRVTAPGVAAHGPGSMRLERTAAFARARRLGAGGEGLDDAIDRLWGQHWIGGQGLFVEGEDDADAVPHDWRGRLRKAEEEAAAQRARADRLERRLRWLGRGLPRRLADRLTR</sequence>
<dbReference type="Pfam" id="PF00535">
    <property type="entry name" value="Glycos_transf_2"/>
    <property type="match status" value="1"/>
</dbReference>
<gene>
    <name evidence="3" type="ORF">EKD16_09605</name>
</gene>
<dbReference type="AlphaFoldDB" id="A0A4P6Q469"/>
<reference evidence="3 4" key="1">
    <citation type="submission" date="2019-02" db="EMBL/GenBank/DDBJ databases">
        <authorList>
            <person name="Khodamoradi S."/>
            <person name="Hahnke R.L."/>
            <person name="Kaempfer P."/>
            <person name="Schumann P."/>
            <person name="Rohde M."/>
            <person name="Steinert M."/>
            <person name="Luzhetskyy A."/>
            <person name="Wink J."/>
            <person name="Ruckert C."/>
        </authorList>
    </citation>
    <scope>NUCLEOTIDE SEQUENCE [LARGE SCALE GENOMIC DNA]</scope>
    <source>
        <strain evidence="3 4">M2</strain>
    </source>
</reference>
<dbReference type="PANTHER" id="PTHR43685">
    <property type="entry name" value="GLYCOSYLTRANSFERASE"/>
    <property type="match status" value="1"/>
</dbReference>
<dbReference type="CDD" id="cd00761">
    <property type="entry name" value="Glyco_tranf_GTA_type"/>
    <property type="match status" value="1"/>
</dbReference>
<keyword evidence="4" id="KW-1185">Reference proteome</keyword>
<protein>
    <submittedName>
        <fullName evidence="3">N-glycosyltransferase</fullName>
    </submittedName>
</protein>
<dbReference type="KEGG" id="strr:EKD16_09605"/>
<keyword evidence="3" id="KW-0808">Transferase</keyword>
<evidence type="ECO:0000313" key="3">
    <source>
        <dbReference type="EMBL" id="QBI53709.1"/>
    </source>
</evidence>
<dbReference type="EMBL" id="CP036455">
    <property type="protein sequence ID" value="QBI53709.1"/>
    <property type="molecule type" value="Genomic_DNA"/>
</dbReference>